<dbReference type="InterPro" id="IPR029062">
    <property type="entry name" value="Class_I_gatase-like"/>
</dbReference>
<dbReference type="GO" id="GO:0016740">
    <property type="term" value="F:transferase activity"/>
    <property type="evidence" value="ECO:0007669"/>
    <property type="project" value="UniProtKB-KW"/>
</dbReference>
<evidence type="ECO:0000313" key="4">
    <source>
        <dbReference type="EMBL" id="CFX58546.1"/>
    </source>
</evidence>
<dbReference type="GO" id="GO:0009252">
    <property type="term" value="P:peptidoglycan biosynthetic process"/>
    <property type="evidence" value="ECO:0007669"/>
    <property type="project" value="UniProtKB-UniRule"/>
</dbReference>
<comment type="function">
    <text evidence="2">The lipid II isoglutaminyl synthase complex catalyzes the formation of alpha-D-isoglutamine in the cell wall lipid II stem peptide. The GatD subunit catalyzes the hydrolysis of glutamine to glutamate and ammonia. The resulting ammonia molecule is channeled to the active site of MurT.</text>
</comment>
<keyword evidence="4" id="KW-0808">Transferase</keyword>
<dbReference type="EMBL" id="CGIH01000026">
    <property type="protein sequence ID" value="CFX58546.1"/>
    <property type="molecule type" value="Genomic_DNA"/>
</dbReference>
<sequence>MESLVIAYMYPNLMNLYGDRGNMVCLEKRIGWYGHQCEVRTVNHNDRLDFQRIDMLFMGGGSDREQGLVYNDLLVKADKLMQEIEDGLPALFVCGAYQLLGTSYQSHEGTVLNGLGFFDLHTLGQKERLIGNILLESELEGELKTVVGFENHGGRTYFDDEQLKPFGTVVKGYGNNGEDGREGIRYKNLIGTYLHGPLLPKNPHVADFLIKAMAQRRGITLSEPLDDTIENFAHQQVKNRILAGK</sequence>
<feature type="active site" evidence="2">
    <location>
        <position position="195"/>
    </location>
</feature>
<dbReference type="EC" id="3.5.1.2" evidence="2"/>
<evidence type="ECO:0000256" key="1">
    <source>
        <dbReference type="ARBA" id="ARBA00022962"/>
    </source>
</evidence>
<dbReference type="GO" id="GO:0004359">
    <property type="term" value="F:glutaminase activity"/>
    <property type="evidence" value="ECO:0007669"/>
    <property type="project" value="UniProtKB-UniRule"/>
</dbReference>
<gene>
    <name evidence="2" type="primary">gatD</name>
    <name evidence="4" type="ORF">1491</name>
</gene>
<comment type="similarity">
    <text evidence="2">Belongs to the CobB/CobQ family. GatD subfamily.</text>
</comment>
<feature type="active site" description="Nucleophile" evidence="2">
    <location>
        <position position="94"/>
    </location>
</feature>
<keyword evidence="2" id="KW-0436">Ligase</keyword>
<dbReference type="RefSeq" id="WP_046497156.1">
    <property type="nucleotide sequence ID" value="NZ_CGIH01000026.1"/>
</dbReference>
<dbReference type="InterPro" id="IPR011698">
    <property type="entry name" value="GATase_3"/>
</dbReference>
<organism evidence="4 5">
    <name type="scientific">Syntrophomonas zehnderi OL-4</name>
    <dbReference type="NCBI Taxonomy" id="690567"/>
    <lineage>
        <taxon>Bacteria</taxon>
        <taxon>Bacillati</taxon>
        <taxon>Bacillota</taxon>
        <taxon>Clostridia</taxon>
        <taxon>Eubacteriales</taxon>
        <taxon>Syntrophomonadaceae</taxon>
        <taxon>Syntrophomonas</taxon>
    </lineage>
</organism>
<accession>A0A0E4GDS5</accession>
<comment type="pathway">
    <text evidence="2">Cell wall biogenesis; peptidoglycan biosynthesis.</text>
</comment>
<dbReference type="PROSITE" id="PS51274">
    <property type="entry name" value="GATASE_COBBQ"/>
    <property type="match status" value="1"/>
</dbReference>
<comment type="catalytic activity">
    <reaction evidence="2">
        <text>beta-D-GlcNAc-(1-&gt;4)-Mur2Ac(oyl-L-Ala-gamma-D-Glu-L-Lys-D-Ala-D-Ala)-di-trans,octa-cis-undecaprenyl diphosphate + L-glutamine + ATP + H2O = beta-D-GlcNAc-(1-&gt;4)-Mur2Ac(oyl-L-Ala-D-isoglutaminyl-L-Lys-D-Ala-D-Ala)-di-trans,octa-cis-undecaprenyl diphosphate + L-glutamate + ADP + phosphate + H(+)</text>
        <dbReference type="Rhea" id="RHEA:57928"/>
        <dbReference type="ChEBI" id="CHEBI:15377"/>
        <dbReference type="ChEBI" id="CHEBI:15378"/>
        <dbReference type="ChEBI" id="CHEBI:29985"/>
        <dbReference type="ChEBI" id="CHEBI:30616"/>
        <dbReference type="ChEBI" id="CHEBI:43474"/>
        <dbReference type="ChEBI" id="CHEBI:58359"/>
        <dbReference type="ChEBI" id="CHEBI:60033"/>
        <dbReference type="ChEBI" id="CHEBI:62233"/>
        <dbReference type="ChEBI" id="CHEBI:456216"/>
        <dbReference type="EC" id="6.3.5.13"/>
    </reaction>
</comment>
<keyword evidence="1 2" id="KW-0315">Glutamine amidotransferase</keyword>
<keyword evidence="2" id="KW-0378">Hydrolase</keyword>
<comment type="catalytic activity">
    <reaction evidence="2">
        <text>L-glutamine + H2O = L-glutamate + NH4(+)</text>
        <dbReference type="Rhea" id="RHEA:15889"/>
        <dbReference type="ChEBI" id="CHEBI:15377"/>
        <dbReference type="ChEBI" id="CHEBI:28938"/>
        <dbReference type="ChEBI" id="CHEBI:29985"/>
        <dbReference type="ChEBI" id="CHEBI:58359"/>
        <dbReference type="EC" id="3.5.1.2"/>
    </reaction>
</comment>
<dbReference type="GO" id="GO:0140282">
    <property type="term" value="F:carbon-nitrogen ligase activity on lipid II"/>
    <property type="evidence" value="ECO:0007669"/>
    <property type="project" value="UniProtKB-UniRule"/>
</dbReference>
<evidence type="ECO:0000259" key="3">
    <source>
        <dbReference type="Pfam" id="PF07685"/>
    </source>
</evidence>
<dbReference type="EC" id="6.3.5.13" evidence="2"/>
<dbReference type="PANTHER" id="PTHR21343">
    <property type="entry name" value="DETHIOBIOTIN SYNTHETASE"/>
    <property type="match status" value="1"/>
</dbReference>
<feature type="binding site" evidence="2">
    <location>
        <position position="128"/>
    </location>
    <ligand>
        <name>substrate</name>
    </ligand>
</feature>
<dbReference type="HAMAP" id="MF_02213">
    <property type="entry name" value="Lipid_II_synth_GatD"/>
    <property type="match status" value="1"/>
</dbReference>
<keyword evidence="2" id="KW-0961">Cell wall biogenesis/degradation</keyword>
<feature type="domain" description="CobB/CobQ-like glutamine amidotransferase" evidence="3">
    <location>
        <begin position="6"/>
        <end position="202"/>
    </location>
</feature>
<evidence type="ECO:0000256" key="2">
    <source>
        <dbReference type="HAMAP-Rule" id="MF_02213"/>
    </source>
</evidence>
<name>A0A0E4GDS5_9FIRM</name>
<comment type="subunit">
    <text evidence="2">Forms a heterodimer with MurT.</text>
</comment>
<dbReference type="Proteomes" id="UP000045545">
    <property type="component" value="Unassembled WGS sequence"/>
</dbReference>
<dbReference type="STRING" id="690567.1491"/>
<dbReference type="OrthoDB" id="9782045at2"/>
<dbReference type="GO" id="GO:0009236">
    <property type="term" value="P:cobalamin biosynthetic process"/>
    <property type="evidence" value="ECO:0007669"/>
    <property type="project" value="InterPro"/>
</dbReference>
<keyword evidence="2" id="KW-0573">Peptidoglycan synthesis</keyword>
<dbReference type="UniPathway" id="UPA00219"/>
<dbReference type="GO" id="GO:0008360">
    <property type="term" value="P:regulation of cell shape"/>
    <property type="evidence" value="ECO:0007669"/>
    <property type="project" value="UniProtKB-KW"/>
</dbReference>
<dbReference type="CDD" id="cd01750">
    <property type="entry name" value="GATase1_CobQ"/>
    <property type="match status" value="1"/>
</dbReference>
<dbReference type="GO" id="GO:0071555">
    <property type="term" value="P:cell wall organization"/>
    <property type="evidence" value="ECO:0007669"/>
    <property type="project" value="UniProtKB-KW"/>
</dbReference>
<dbReference type="InterPro" id="IPR043702">
    <property type="entry name" value="Lipid_II_synth_GatD"/>
</dbReference>
<reference evidence="4 5" key="1">
    <citation type="submission" date="2015-03" db="EMBL/GenBank/DDBJ databases">
        <authorList>
            <person name="Murphy D."/>
        </authorList>
    </citation>
    <scope>NUCLEOTIDE SEQUENCE [LARGE SCALE GENOMIC DNA]</scope>
    <source>
        <strain evidence="4 5">OL-4</strain>
    </source>
</reference>
<evidence type="ECO:0000313" key="5">
    <source>
        <dbReference type="Proteomes" id="UP000045545"/>
    </source>
</evidence>
<dbReference type="InterPro" id="IPR033949">
    <property type="entry name" value="CobQ_GATase1"/>
</dbReference>
<dbReference type="SUPFAM" id="SSF52317">
    <property type="entry name" value="Class I glutamine amidotransferase-like"/>
    <property type="match status" value="1"/>
</dbReference>
<keyword evidence="5" id="KW-1185">Reference proteome</keyword>
<proteinExistence type="inferred from homology"/>
<protein>
    <recommendedName>
        <fullName evidence="2">Lipid II isoglutaminyl synthase (glutamine-hydrolyzing) subunit GatD</fullName>
        <ecNumber evidence="2">6.3.5.13</ecNumber>
    </recommendedName>
    <alternativeName>
        <fullName evidence="2">Lipid II isoglutaminyl synthase glutaminase subunit</fullName>
        <ecNumber evidence="2">3.5.1.2</ecNumber>
    </alternativeName>
</protein>
<dbReference type="PANTHER" id="PTHR21343:SF9">
    <property type="entry name" value="LIPID II ISOGLUTAMINYL SYNTHASE (GLUTAMINE-HYDROLYZING) SUBUNIT GATD"/>
    <property type="match status" value="1"/>
</dbReference>
<keyword evidence="2" id="KW-0133">Cell shape</keyword>
<dbReference type="AlphaFoldDB" id="A0A0E4GDS5"/>
<dbReference type="Pfam" id="PF07685">
    <property type="entry name" value="GATase_3"/>
    <property type="match status" value="1"/>
</dbReference>